<evidence type="ECO:0000313" key="3">
    <source>
        <dbReference type="EMBL" id="KAI5064964.1"/>
    </source>
</evidence>
<dbReference type="InterPro" id="IPR045289">
    <property type="entry name" value="At4g14310-like"/>
</dbReference>
<keyword evidence="4" id="KW-1185">Reference proteome</keyword>
<proteinExistence type="predicted"/>
<gene>
    <name evidence="3" type="ORF">GOP47_0019659</name>
</gene>
<dbReference type="SUPFAM" id="SSF50978">
    <property type="entry name" value="WD40 repeat-like"/>
    <property type="match status" value="1"/>
</dbReference>
<feature type="compositionally biased region" description="Low complexity" evidence="1">
    <location>
        <begin position="43"/>
        <end position="53"/>
    </location>
</feature>
<reference evidence="3" key="1">
    <citation type="submission" date="2021-01" db="EMBL/GenBank/DDBJ databases">
        <title>Adiantum capillus-veneris genome.</title>
        <authorList>
            <person name="Fang Y."/>
            <person name="Liao Q."/>
        </authorList>
    </citation>
    <scope>NUCLEOTIDE SEQUENCE</scope>
    <source>
        <strain evidence="3">H3</strain>
        <tissue evidence="3">Leaf</tissue>
    </source>
</reference>
<dbReference type="OrthoDB" id="1907242at2759"/>
<feature type="compositionally biased region" description="Low complexity" evidence="1">
    <location>
        <begin position="203"/>
        <end position="214"/>
    </location>
</feature>
<feature type="domain" description="At4g14310 8-bladed propeller" evidence="2">
    <location>
        <begin position="881"/>
        <end position="1151"/>
    </location>
</feature>
<dbReference type="InterPro" id="IPR036322">
    <property type="entry name" value="WD40_repeat_dom_sf"/>
</dbReference>
<organism evidence="3 4">
    <name type="scientific">Adiantum capillus-veneris</name>
    <name type="common">Maidenhair fern</name>
    <dbReference type="NCBI Taxonomy" id="13818"/>
    <lineage>
        <taxon>Eukaryota</taxon>
        <taxon>Viridiplantae</taxon>
        <taxon>Streptophyta</taxon>
        <taxon>Embryophyta</taxon>
        <taxon>Tracheophyta</taxon>
        <taxon>Polypodiopsida</taxon>
        <taxon>Polypodiidae</taxon>
        <taxon>Polypodiales</taxon>
        <taxon>Pteridineae</taxon>
        <taxon>Pteridaceae</taxon>
        <taxon>Vittarioideae</taxon>
        <taxon>Adiantum</taxon>
    </lineage>
</organism>
<dbReference type="AlphaFoldDB" id="A0A9D4UCZ1"/>
<dbReference type="PANTHER" id="PTHR35492:SF1">
    <property type="entry name" value="TRANSDUCIN_WD40 REPEAT-LIKE SUPERFAMILY PROTEIN"/>
    <property type="match status" value="1"/>
</dbReference>
<sequence length="1163" mass="127147">MSPQRKKGRGGAGSKIVAPRSSLAIDSPDPLVPLKLVRERRASTTQLSSSSKSKQLKAEAPLSRFPAADQAKAEQARIFTSEQDQVNVIFVEGVRSSNVASSSHQPRNQAVEQACTVPLSQVRPNATEQSKGLAALTIKSSVTEKARASSATRTRVSSVENFRSLIASSRCVPPTAGDVSNGSHGSSRRLSTKLRAESRPRSSKASPGTSTSSKCPSERVCNEPSKSSTLALLTRGRLSSSMKEDGKKLAKAPTMLPACSENPKVCPSSSEKARSREPLRNLKNCQREATTETSRLSSTTIPSSVQNSRKGNLGDDFQGGVSSTKPGQNRQPAVQHGRLSTGSYNLPVGNTMKYTSDAATAISRVALKRRNEQNVANETEVSEPVHEKEHSATSNLSTSLHKRLALLEGKVSQMASEIKKTREMLANDGYTNSADLLIDIQGKITSIERFMSCKESSKSASNMEKDVNMEDRLQVQPTTDNVGEYRPTLQSFNTDKYLHSSQVPVVSEHEFYLKHTFLRGSVSAPPKVSGLVYDPQYVEFYPHRILVRNCLSFQEKEVENKTSDEVLLERAVDSQSMNPNAGLHDNRTSCVMIGEKMPCTRKTDTLDEKVALNGGNCVHSKSSDVCPRADSIQHVQENTASQHGQYSIEQGACTQGPTMCAEDIKDVLECNESPLSDSFPENTENIAPDDGVYFDDDEFVPNQLHPIGDKVATAGWYVSEGEAILLTHDDGCCSYYDVANMEEKAVYAAPNEVSSILWNDCWLIRAAGSDGRANKYMVATTAGNALDCGFCSWDFYSKRLAACHTEKQSTPPMGSSPGSPIQRSLNFSLQPSARSTMGLLSSDSRMSRSERASLTFSATNTRVPDTLLHHPPTTYLAQCCGSPQWWYRPCGPLMASAASSLKALVLYDIRDGDAIMSWESDQPVSSLDYTSPIQWRDKGKLALAEHQAISVWDVNTMDMQCLQYVQLPGKHISAFYVHNADAECSGGVRQRLSSSDTEAYDGICCTQDDINILDFRVPNGVGISFPVPGQDMQSVYARGDMIFVAGLNKESHECGVQQWSLRKGAPVCAYAFPASSSHYTHLALTQVWGSSRMVMAVNGNGLYIFQGWKGATEGLCDVEEVKDVIGTQDLVNPSFDYSNSRVLLISRDRQASWSYWPHHWGMP</sequence>
<protein>
    <recommendedName>
        <fullName evidence="2">At4g14310 8-bladed propeller domain-containing protein</fullName>
    </recommendedName>
</protein>
<name>A0A9D4UCZ1_ADICA</name>
<feature type="compositionally biased region" description="Polar residues" evidence="1">
    <location>
        <begin position="224"/>
        <end position="241"/>
    </location>
</feature>
<feature type="region of interest" description="Disordered" evidence="1">
    <location>
        <begin position="373"/>
        <end position="397"/>
    </location>
</feature>
<feature type="compositionally biased region" description="Polar residues" evidence="1">
    <location>
        <begin position="320"/>
        <end position="344"/>
    </location>
</feature>
<dbReference type="Pfam" id="PF25465">
    <property type="entry name" value="Beta-prop_At4g14310"/>
    <property type="match status" value="1"/>
</dbReference>
<evidence type="ECO:0000256" key="1">
    <source>
        <dbReference type="SAM" id="MobiDB-lite"/>
    </source>
</evidence>
<feature type="compositionally biased region" description="Polar residues" evidence="1">
    <location>
        <begin position="291"/>
        <end position="310"/>
    </location>
</feature>
<dbReference type="Proteomes" id="UP000886520">
    <property type="component" value="Chromosome 19"/>
</dbReference>
<evidence type="ECO:0000313" key="4">
    <source>
        <dbReference type="Proteomes" id="UP000886520"/>
    </source>
</evidence>
<evidence type="ECO:0000259" key="2">
    <source>
        <dbReference type="Pfam" id="PF25465"/>
    </source>
</evidence>
<dbReference type="InterPro" id="IPR057442">
    <property type="entry name" value="Beta-prop_At4g14310"/>
</dbReference>
<feature type="compositionally biased region" description="Basic and acidic residues" evidence="1">
    <location>
        <begin position="271"/>
        <end position="290"/>
    </location>
</feature>
<accession>A0A9D4UCZ1</accession>
<dbReference type="PANTHER" id="PTHR35492">
    <property type="entry name" value="TRANSDUCIN/WD40 REPEAT-LIKE SUPERFAMILY PROTEIN"/>
    <property type="match status" value="1"/>
</dbReference>
<feature type="region of interest" description="Disordered" evidence="1">
    <location>
        <begin position="173"/>
        <end position="344"/>
    </location>
</feature>
<feature type="region of interest" description="Disordered" evidence="1">
    <location>
        <begin position="1"/>
        <end position="63"/>
    </location>
</feature>
<dbReference type="EMBL" id="JABFUD020000019">
    <property type="protein sequence ID" value="KAI5064964.1"/>
    <property type="molecule type" value="Genomic_DNA"/>
</dbReference>
<comment type="caution">
    <text evidence="3">The sequence shown here is derived from an EMBL/GenBank/DDBJ whole genome shotgun (WGS) entry which is preliminary data.</text>
</comment>